<accession>A0A9P0GYJ9</accession>
<evidence type="ECO:0000313" key="2">
    <source>
        <dbReference type="Proteomes" id="UP001152798"/>
    </source>
</evidence>
<dbReference type="Proteomes" id="UP001152798">
    <property type="component" value="Chromosome 1"/>
</dbReference>
<proteinExistence type="predicted"/>
<gene>
    <name evidence="1" type="ORF">NEZAVI_LOCUS2035</name>
</gene>
<organism evidence="1 2">
    <name type="scientific">Nezara viridula</name>
    <name type="common">Southern green stink bug</name>
    <name type="synonym">Cimex viridulus</name>
    <dbReference type="NCBI Taxonomy" id="85310"/>
    <lineage>
        <taxon>Eukaryota</taxon>
        <taxon>Metazoa</taxon>
        <taxon>Ecdysozoa</taxon>
        <taxon>Arthropoda</taxon>
        <taxon>Hexapoda</taxon>
        <taxon>Insecta</taxon>
        <taxon>Pterygota</taxon>
        <taxon>Neoptera</taxon>
        <taxon>Paraneoptera</taxon>
        <taxon>Hemiptera</taxon>
        <taxon>Heteroptera</taxon>
        <taxon>Panheteroptera</taxon>
        <taxon>Pentatomomorpha</taxon>
        <taxon>Pentatomoidea</taxon>
        <taxon>Pentatomidae</taxon>
        <taxon>Pentatominae</taxon>
        <taxon>Nezara</taxon>
    </lineage>
</organism>
<protein>
    <submittedName>
        <fullName evidence="1">Uncharacterized protein</fullName>
    </submittedName>
</protein>
<evidence type="ECO:0000313" key="1">
    <source>
        <dbReference type="EMBL" id="CAH1390928.1"/>
    </source>
</evidence>
<keyword evidence="2" id="KW-1185">Reference proteome</keyword>
<dbReference type="EMBL" id="OV725077">
    <property type="protein sequence ID" value="CAH1390928.1"/>
    <property type="molecule type" value="Genomic_DNA"/>
</dbReference>
<name>A0A9P0GYJ9_NEZVI</name>
<reference evidence="1" key="1">
    <citation type="submission" date="2022-01" db="EMBL/GenBank/DDBJ databases">
        <authorList>
            <person name="King R."/>
        </authorList>
    </citation>
    <scope>NUCLEOTIDE SEQUENCE</scope>
</reference>
<dbReference type="OrthoDB" id="6629780at2759"/>
<sequence>MPIFRNHIYFGIGNPISDDPPFDRDDEIARDHDIAYCKAKTFDDIKNADSKAIREFWMDLLETSNWHSLVGAVALGVKTGAERIVCHPIYPWKPGSSCRRRIPSAVDGLGNVEEAREQKKTSASSVE</sequence>
<dbReference type="AlphaFoldDB" id="A0A9P0GYJ9"/>